<name>A0A7C8IGS3_9PLEO</name>
<dbReference type="AlphaFoldDB" id="A0A7C8IGS3"/>
<dbReference type="Gene3D" id="3.40.50.300">
    <property type="entry name" value="P-loop containing nucleotide triphosphate hydrolases"/>
    <property type="match status" value="1"/>
</dbReference>
<feature type="region of interest" description="Disordered" evidence="1">
    <location>
        <begin position="580"/>
        <end position="610"/>
    </location>
</feature>
<feature type="domain" description="AAA+ ATPase" evidence="2">
    <location>
        <begin position="648"/>
        <end position="862"/>
    </location>
</feature>
<feature type="compositionally biased region" description="Polar residues" evidence="1">
    <location>
        <begin position="143"/>
        <end position="160"/>
    </location>
</feature>
<dbReference type="SUPFAM" id="SSF52540">
    <property type="entry name" value="P-loop containing nucleoside triphosphate hydrolases"/>
    <property type="match status" value="1"/>
</dbReference>
<feature type="compositionally biased region" description="Basic residues" evidence="1">
    <location>
        <begin position="257"/>
        <end position="268"/>
    </location>
</feature>
<protein>
    <recommendedName>
        <fullName evidence="2">AAA+ ATPase domain-containing protein</fullName>
    </recommendedName>
</protein>
<feature type="region of interest" description="Disordered" evidence="1">
    <location>
        <begin position="237"/>
        <end position="270"/>
    </location>
</feature>
<feature type="region of interest" description="Disordered" evidence="1">
    <location>
        <begin position="1249"/>
        <end position="1273"/>
    </location>
</feature>
<evidence type="ECO:0000313" key="4">
    <source>
        <dbReference type="Proteomes" id="UP000481861"/>
    </source>
</evidence>
<dbReference type="PANTHER" id="PTHR23389">
    <property type="entry name" value="CHROMOSOME TRANSMISSION FIDELITY FACTOR 18"/>
    <property type="match status" value="1"/>
</dbReference>
<evidence type="ECO:0000313" key="3">
    <source>
        <dbReference type="EMBL" id="KAF2873850.1"/>
    </source>
</evidence>
<dbReference type="InterPro" id="IPR027417">
    <property type="entry name" value="P-loop_NTPase"/>
</dbReference>
<feature type="region of interest" description="Disordered" evidence="1">
    <location>
        <begin position="1"/>
        <end position="161"/>
    </location>
</feature>
<feature type="compositionally biased region" description="Basic and acidic residues" evidence="1">
    <location>
        <begin position="70"/>
        <end position="82"/>
    </location>
</feature>
<dbReference type="InterPro" id="IPR003593">
    <property type="entry name" value="AAA+_ATPase"/>
</dbReference>
<dbReference type="GO" id="GO:0003677">
    <property type="term" value="F:DNA binding"/>
    <property type="evidence" value="ECO:0007669"/>
    <property type="project" value="TreeGrafter"/>
</dbReference>
<feature type="compositionally biased region" description="Basic and acidic residues" evidence="1">
    <location>
        <begin position="93"/>
        <end position="114"/>
    </location>
</feature>
<dbReference type="GO" id="GO:0016887">
    <property type="term" value="F:ATP hydrolysis activity"/>
    <property type="evidence" value="ECO:0007669"/>
    <property type="project" value="InterPro"/>
</dbReference>
<dbReference type="InterPro" id="IPR003959">
    <property type="entry name" value="ATPase_AAA_core"/>
</dbReference>
<feature type="region of interest" description="Disordered" evidence="1">
    <location>
        <begin position="1197"/>
        <end position="1221"/>
    </location>
</feature>
<dbReference type="PANTHER" id="PTHR23389:SF21">
    <property type="entry name" value="ATPASE FAMILY AAA DOMAIN-CONTAINING PROTEIN 5"/>
    <property type="match status" value="1"/>
</dbReference>
<dbReference type="GO" id="GO:0005634">
    <property type="term" value="C:nucleus"/>
    <property type="evidence" value="ECO:0007669"/>
    <property type="project" value="TreeGrafter"/>
</dbReference>
<organism evidence="3 4">
    <name type="scientific">Massariosphaeria phaeospora</name>
    <dbReference type="NCBI Taxonomy" id="100035"/>
    <lineage>
        <taxon>Eukaryota</taxon>
        <taxon>Fungi</taxon>
        <taxon>Dikarya</taxon>
        <taxon>Ascomycota</taxon>
        <taxon>Pezizomycotina</taxon>
        <taxon>Dothideomycetes</taxon>
        <taxon>Pleosporomycetidae</taxon>
        <taxon>Pleosporales</taxon>
        <taxon>Pleosporales incertae sedis</taxon>
        <taxon>Massariosphaeria</taxon>
    </lineage>
</organism>
<dbReference type="SMART" id="SM00382">
    <property type="entry name" value="AAA"/>
    <property type="match status" value="1"/>
</dbReference>
<feature type="compositionally biased region" description="Polar residues" evidence="1">
    <location>
        <begin position="987"/>
        <end position="997"/>
    </location>
</feature>
<feature type="region of interest" description="Disordered" evidence="1">
    <location>
        <begin position="303"/>
        <end position="391"/>
    </location>
</feature>
<evidence type="ECO:0000259" key="2">
    <source>
        <dbReference type="SMART" id="SM00382"/>
    </source>
</evidence>
<dbReference type="Pfam" id="PF00004">
    <property type="entry name" value="AAA"/>
    <property type="match status" value="1"/>
</dbReference>
<gene>
    <name evidence="3" type="ORF">BDV95DRAFT_354710</name>
</gene>
<comment type="caution">
    <text evidence="3">The sequence shown here is derived from an EMBL/GenBank/DDBJ whole genome shotgun (WGS) entry which is preliminary data.</text>
</comment>
<dbReference type="Proteomes" id="UP000481861">
    <property type="component" value="Unassembled WGS sequence"/>
</dbReference>
<keyword evidence="4" id="KW-1185">Reference proteome</keyword>
<dbReference type="CDD" id="cd00009">
    <property type="entry name" value="AAA"/>
    <property type="match status" value="1"/>
</dbReference>
<evidence type="ECO:0000256" key="1">
    <source>
        <dbReference type="SAM" id="MobiDB-lite"/>
    </source>
</evidence>
<feature type="region of interest" description="Disordered" evidence="1">
    <location>
        <begin position="978"/>
        <end position="997"/>
    </location>
</feature>
<dbReference type="GO" id="GO:0005524">
    <property type="term" value="F:ATP binding"/>
    <property type="evidence" value="ECO:0007669"/>
    <property type="project" value="InterPro"/>
</dbReference>
<dbReference type="EMBL" id="JAADJZ010000007">
    <property type="protein sequence ID" value="KAF2873850.1"/>
    <property type="molecule type" value="Genomic_DNA"/>
</dbReference>
<reference evidence="3 4" key="1">
    <citation type="submission" date="2020-01" db="EMBL/GenBank/DDBJ databases">
        <authorList>
            <consortium name="DOE Joint Genome Institute"/>
            <person name="Haridas S."/>
            <person name="Albert R."/>
            <person name="Binder M."/>
            <person name="Bloem J."/>
            <person name="Labutti K."/>
            <person name="Salamov A."/>
            <person name="Andreopoulos B."/>
            <person name="Baker S.E."/>
            <person name="Barry K."/>
            <person name="Bills G."/>
            <person name="Bluhm B.H."/>
            <person name="Cannon C."/>
            <person name="Castanera R."/>
            <person name="Culley D.E."/>
            <person name="Daum C."/>
            <person name="Ezra D."/>
            <person name="Gonzalez J.B."/>
            <person name="Henrissat B."/>
            <person name="Kuo A."/>
            <person name="Liang C."/>
            <person name="Lipzen A."/>
            <person name="Lutzoni F."/>
            <person name="Magnuson J."/>
            <person name="Mondo S."/>
            <person name="Nolan M."/>
            <person name="Ohm R."/>
            <person name="Pangilinan J."/>
            <person name="Park H.-J.H."/>
            <person name="Ramirez L."/>
            <person name="Alfaro M."/>
            <person name="Sun H."/>
            <person name="Tritt A."/>
            <person name="Yoshinaga Y."/>
            <person name="Zwiers L.-H.L."/>
            <person name="Turgeon B.G."/>
            <person name="Goodwin S.B."/>
            <person name="Spatafora J.W."/>
            <person name="Crous P.W."/>
            <person name="Grigoriev I.V."/>
        </authorList>
    </citation>
    <scope>NUCLEOTIDE SEQUENCE [LARGE SCALE GENOMIC DNA]</scope>
    <source>
        <strain evidence="3 4">CBS 611.86</strain>
    </source>
</reference>
<sequence length="1273" mass="141389">MALAAVQTAMDLEQNKSVHPFFSKPHRTTPHEHKFAADEPPAETAHADADYEQPNDGAPAGKGRRKRARKPEGVKDRKEEGSGKSVQATIDGFARRATAEDAGKVVDGPHDSGRVQDSTLEQDPNRSRRKRRKTESPGPVVIGTSTNEASQAKGNLSWHQQLRVEAEKLNTEPMDTSPGAGLEAVFPTVLRAEGEPNHGTGFTSTTPTAHVSAEHTSPVEDVSQKMTPKKILKVNMNGKLVSPNSSKSRLEPTQSPKRGRGRPRKISKTKTLPTVTIIKYGSDLVSRRAIGKKIDDILDNRLVPKARPPTTNAHAKPTGPPKATHPFFTGKAASKNYEPQQKPVAETRSLASPKPPRKSAVTPGKLRAETRHHQSLRPEPAFGTIPGQTRDSKHLGIDEVPWPSKGMAHVRNLEDCNVLGQPQKTSTRPTHNPRKLKNQLITVSQDEDLINKLSQQLKPMMRGNTEMNVRDFPPPRDVRLPSRLLTTGVDIQQRVRREVLTSLSISERTGSGQNDVHPAIEALFKDIEQTLTPFDQGRCESQAWVQKYAPIRTSHVLQVGKEANVLQEWLQNLTVMAVRGSKDAPGSTSLEARRPPKKRRKKTEDDFIVSDEDEDDNELIELSGGEGYGVGSGLRRPKSLKRLRLTRHKNVIVLSGPHGCGKSATVYAVAKELGFEVFEINSGSRRSGKDVQDKVGDMSENHLVTQKRQVDKVVPENSSVDDPDNEFMSEALQKDLDSGRQGTMTSFFTLKPNTQAKPKVKAKPKAAEPRKVVSTQAILSKPQPARKSQKQSLILFEEADILYEEDQQFWAQVTKLASQSKRPIVITCNDEFRIPTEELPIAAVLRLSPPPVDLATDYLLVLAGREGHVLKRKAVCDLYKAKDHDLRASITELNLWCQMSVGDRKGGLEWFYQRWPPGKDVDANGELLRVASEGTYQSGMGWFSHNVSTSRDTIGFDKEHELSKEAWMNWDMSPDYWNSNKEKANDSGAQHQGSQAKQLKDLEQLDDMLESLSASDIYCRVGLPSYERDSDEPTDPSLPALTDKERLNYTQAAPVLQVDHLSDFTTFDTDMFVESHLSIRRAFGGSRALPLVPRSDADGLLPTREDDYVEAILQHKQDEQEQHSLSRLDFSNAFDILAVPQSTMPSLSTSYQLTPSSFDRTFRIVVEDLAPYVRSIVSHELVREAQRIRLSNLLSEGGHAKRPRTTRASRVAQEGGTRMSKRRERWFDKDLNMQAVMLTAGTTWAGLGSGVDDTDDTAMSTRTGDSLVGTPEE</sequence>
<feature type="compositionally biased region" description="Polar residues" evidence="1">
    <location>
        <begin position="242"/>
        <end position="256"/>
    </location>
</feature>
<accession>A0A7C8IGS3</accession>
<dbReference type="OrthoDB" id="9996895at2759"/>
<proteinExistence type="predicted"/>